<proteinExistence type="inferred from homology"/>
<dbReference type="GO" id="GO:0006281">
    <property type="term" value="P:DNA repair"/>
    <property type="evidence" value="ECO:0007669"/>
    <property type="project" value="UniProtKB-KW"/>
</dbReference>
<dbReference type="PANTHER" id="PTHR10815:SF13">
    <property type="entry name" value="METHYLATED-DNA--PROTEIN-CYSTEINE METHYLTRANSFERASE"/>
    <property type="match status" value="1"/>
</dbReference>
<reference evidence="15 16" key="1">
    <citation type="submission" date="2019-06" db="EMBL/GenBank/DDBJ databases">
        <title>Whole genome sequence for Cellvibrionaceae sp. R142.</title>
        <authorList>
            <person name="Wang G."/>
        </authorList>
    </citation>
    <scope>NUCLEOTIDE SEQUENCE [LARGE SCALE GENOMIC DNA]</scope>
    <source>
        <strain evidence="15 16">R142</strain>
    </source>
</reference>
<evidence type="ECO:0000313" key="16">
    <source>
        <dbReference type="Proteomes" id="UP000319732"/>
    </source>
</evidence>
<dbReference type="PANTHER" id="PTHR10815">
    <property type="entry name" value="METHYLATED-DNA--PROTEIN-CYSTEINE METHYLTRANSFERASE"/>
    <property type="match status" value="1"/>
</dbReference>
<evidence type="ECO:0000256" key="13">
    <source>
        <dbReference type="PIRSR" id="PIRSR000409-3"/>
    </source>
</evidence>
<comment type="cofactor">
    <cofactor evidence="13">
        <name>Zn(2+)</name>
        <dbReference type="ChEBI" id="CHEBI:29105"/>
    </cofactor>
    <text evidence="13">Binds 1 zinc ion per subunit.</text>
</comment>
<dbReference type="SUPFAM" id="SSF46767">
    <property type="entry name" value="Methylated DNA-protein cysteine methyltransferase, C-terminal domain"/>
    <property type="match status" value="1"/>
</dbReference>
<feature type="active site" description="Nucleophile; methyl group acceptor from methylphosphotriester" evidence="12">
    <location>
        <position position="36"/>
    </location>
</feature>
<dbReference type="InterPro" id="IPR018060">
    <property type="entry name" value="HTH_AraC"/>
</dbReference>
<feature type="binding site" evidence="13">
    <location>
        <position position="67"/>
    </location>
    <ligand>
        <name>Zn(2+)</name>
        <dbReference type="ChEBI" id="CHEBI:29105"/>
    </ligand>
</feature>
<dbReference type="InterPro" id="IPR036217">
    <property type="entry name" value="MethylDNA_cys_MeTrfase_DNAb"/>
</dbReference>
<keyword evidence="4 15" id="KW-0489">Methyltransferase</keyword>
<dbReference type="OrthoDB" id="9802228at2"/>
<keyword evidence="10" id="KW-0234">DNA repair</keyword>
<dbReference type="GO" id="GO:0008270">
    <property type="term" value="F:zinc ion binding"/>
    <property type="evidence" value="ECO:0007669"/>
    <property type="project" value="InterPro"/>
</dbReference>
<dbReference type="EC" id="2.1.1.63" evidence="3"/>
<keyword evidence="5 15" id="KW-0808">Transferase</keyword>
<dbReference type="PROSITE" id="PS01124">
    <property type="entry name" value="HTH_ARAC_FAMILY_2"/>
    <property type="match status" value="1"/>
</dbReference>
<dbReference type="Pfam" id="PF02805">
    <property type="entry name" value="Ada_Zn_binding"/>
    <property type="match status" value="1"/>
</dbReference>
<dbReference type="EMBL" id="VHSG01000033">
    <property type="protein sequence ID" value="TQV67793.1"/>
    <property type="molecule type" value="Genomic_DNA"/>
</dbReference>
<dbReference type="RefSeq" id="WP_142929691.1">
    <property type="nucleotide sequence ID" value="NZ_ML660109.1"/>
</dbReference>
<feature type="domain" description="HTH araC/xylS-type" evidence="14">
    <location>
        <begin position="81"/>
        <end position="178"/>
    </location>
</feature>
<dbReference type="AlphaFoldDB" id="A0A545SS50"/>
<dbReference type="InterPro" id="IPR035451">
    <property type="entry name" value="Ada-like_dom_sf"/>
</dbReference>
<evidence type="ECO:0000256" key="1">
    <source>
        <dbReference type="ARBA" id="ARBA00001286"/>
    </source>
</evidence>
<dbReference type="Gene3D" id="1.10.10.10">
    <property type="entry name" value="Winged helix-like DNA-binding domain superfamily/Winged helix DNA-binding domain"/>
    <property type="match status" value="1"/>
</dbReference>
<evidence type="ECO:0000256" key="5">
    <source>
        <dbReference type="ARBA" id="ARBA00022679"/>
    </source>
</evidence>
<comment type="similarity">
    <text evidence="2">Belongs to the MGMT family.</text>
</comment>
<evidence type="ECO:0000256" key="3">
    <source>
        <dbReference type="ARBA" id="ARBA00011918"/>
    </source>
</evidence>
<feature type="binding site" evidence="13">
    <location>
        <position position="40"/>
    </location>
    <ligand>
        <name>Zn(2+)</name>
        <dbReference type="ChEBI" id="CHEBI:29105"/>
    </ligand>
</feature>
<dbReference type="InterPro" id="IPR016221">
    <property type="entry name" value="Bifunct_regulatory_prot_Ada"/>
</dbReference>
<keyword evidence="7" id="KW-0805">Transcription regulation</keyword>
<dbReference type="NCBIfam" id="TIGR00589">
    <property type="entry name" value="ogt"/>
    <property type="match status" value="1"/>
</dbReference>
<evidence type="ECO:0000259" key="14">
    <source>
        <dbReference type="PROSITE" id="PS01124"/>
    </source>
</evidence>
<dbReference type="InterPro" id="IPR001497">
    <property type="entry name" value="MethylDNA_cys_MeTrfase_AS"/>
</dbReference>
<evidence type="ECO:0000256" key="2">
    <source>
        <dbReference type="ARBA" id="ARBA00008711"/>
    </source>
</evidence>
<dbReference type="PIRSF" id="PIRSF000409">
    <property type="entry name" value="Ada"/>
    <property type="match status" value="1"/>
</dbReference>
<evidence type="ECO:0000313" key="15">
    <source>
        <dbReference type="EMBL" id="TQV67793.1"/>
    </source>
</evidence>
<dbReference type="SMART" id="SM00342">
    <property type="entry name" value="HTH_ARAC"/>
    <property type="match status" value="1"/>
</dbReference>
<gene>
    <name evidence="15" type="primary">ada</name>
    <name evidence="15" type="ORF">FKG94_25015</name>
</gene>
<comment type="caution">
    <text evidence="15">The sequence shown here is derived from an EMBL/GenBank/DDBJ whole genome shotgun (WGS) entry which is preliminary data.</text>
</comment>
<dbReference type="GO" id="GO:0003700">
    <property type="term" value="F:DNA-binding transcription factor activity"/>
    <property type="evidence" value="ECO:0007669"/>
    <property type="project" value="InterPro"/>
</dbReference>
<evidence type="ECO:0000256" key="12">
    <source>
        <dbReference type="PIRSR" id="PIRSR000409-1"/>
    </source>
</evidence>
<keyword evidence="13" id="KW-0862">Zinc</keyword>
<keyword evidence="13" id="KW-0479">Metal-binding</keyword>
<dbReference type="PROSITE" id="PS00374">
    <property type="entry name" value="MGMT"/>
    <property type="match status" value="1"/>
</dbReference>
<dbReference type="Gene3D" id="3.30.160.70">
    <property type="entry name" value="Methylated DNA-protein cysteine methyltransferase domain"/>
    <property type="match status" value="1"/>
</dbReference>
<evidence type="ECO:0000256" key="10">
    <source>
        <dbReference type="ARBA" id="ARBA00023204"/>
    </source>
</evidence>
<comment type="catalytic activity">
    <reaction evidence="11">
        <text>a 6-O-methyl-2'-deoxyguanosine in DNA + L-cysteinyl-[protein] = S-methyl-L-cysteinyl-[protein] + a 2'-deoxyguanosine in DNA</text>
        <dbReference type="Rhea" id="RHEA:24000"/>
        <dbReference type="Rhea" id="RHEA-COMP:10131"/>
        <dbReference type="Rhea" id="RHEA-COMP:10132"/>
        <dbReference type="Rhea" id="RHEA-COMP:11367"/>
        <dbReference type="Rhea" id="RHEA-COMP:11368"/>
        <dbReference type="ChEBI" id="CHEBI:29950"/>
        <dbReference type="ChEBI" id="CHEBI:82612"/>
        <dbReference type="ChEBI" id="CHEBI:85445"/>
        <dbReference type="ChEBI" id="CHEBI:85448"/>
        <dbReference type="EC" id="2.1.1.63"/>
    </reaction>
</comment>
<evidence type="ECO:0000256" key="11">
    <source>
        <dbReference type="ARBA" id="ARBA00049348"/>
    </source>
</evidence>
<dbReference type="Pfam" id="PF01035">
    <property type="entry name" value="DNA_binding_1"/>
    <property type="match status" value="1"/>
</dbReference>
<dbReference type="SUPFAM" id="SSF46689">
    <property type="entry name" value="Homeodomain-like"/>
    <property type="match status" value="1"/>
</dbReference>
<dbReference type="InterPro" id="IPR036631">
    <property type="entry name" value="MGMT_N_sf"/>
</dbReference>
<dbReference type="GO" id="GO:0003908">
    <property type="term" value="F:methylated-DNA-[protein]-cysteine S-methyltransferase activity"/>
    <property type="evidence" value="ECO:0007669"/>
    <property type="project" value="UniProtKB-EC"/>
</dbReference>
<dbReference type="Pfam" id="PF12833">
    <property type="entry name" value="HTH_18"/>
    <property type="match status" value="1"/>
</dbReference>
<dbReference type="NCBIfam" id="NF011964">
    <property type="entry name" value="PRK15435.1"/>
    <property type="match status" value="1"/>
</dbReference>
<keyword evidence="8" id="KW-0010">Activator</keyword>
<dbReference type="InterPro" id="IPR014048">
    <property type="entry name" value="MethylDNA_cys_MeTrfase_DNA-bd"/>
</dbReference>
<feature type="binding site" evidence="13">
    <location>
        <position position="36"/>
    </location>
    <ligand>
        <name>Zn(2+)</name>
        <dbReference type="ChEBI" id="CHEBI:29105"/>
    </ligand>
</feature>
<dbReference type="SUPFAM" id="SSF57884">
    <property type="entry name" value="Ada DNA repair protein, N-terminal domain (N-Ada 10)"/>
    <property type="match status" value="1"/>
</dbReference>
<protein>
    <recommendedName>
        <fullName evidence="3">methylated-DNA--[protein]-cysteine S-methyltransferase</fullName>
        <ecNumber evidence="3">2.1.1.63</ecNumber>
    </recommendedName>
</protein>
<dbReference type="CDD" id="cd06445">
    <property type="entry name" value="ATase"/>
    <property type="match status" value="1"/>
</dbReference>
<accession>A0A545SS50</accession>
<keyword evidence="15" id="KW-0238">DNA-binding</keyword>
<name>A0A545SS50_9GAMM</name>
<comment type="catalytic activity">
    <reaction evidence="1">
        <text>a 4-O-methyl-thymidine in DNA + L-cysteinyl-[protein] = a thymidine in DNA + S-methyl-L-cysteinyl-[protein]</text>
        <dbReference type="Rhea" id="RHEA:53428"/>
        <dbReference type="Rhea" id="RHEA-COMP:10131"/>
        <dbReference type="Rhea" id="RHEA-COMP:10132"/>
        <dbReference type="Rhea" id="RHEA-COMP:13555"/>
        <dbReference type="Rhea" id="RHEA-COMP:13556"/>
        <dbReference type="ChEBI" id="CHEBI:29950"/>
        <dbReference type="ChEBI" id="CHEBI:82612"/>
        <dbReference type="ChEBI" id="CHEBI:137386"/>
        <dbReference type="ChEBI" id="CHEBI:137387"/>
        <dbReference type="EC" id="2.1.1.63"/>
    </reaction>
</comment>
<feature type="binding site" evidence="13">
    <location>
        <position position="70"/>
    </location>
    <ligand>
        <name>Zn(2+)</name>
        <dbReference type="ChEBI" id="CHEBI:29105"/>
    </ligand>
</feature>
<dbReference type="InterPro" id="IPR036388">
    <property type="entry name" value="WH-like_DNA-bd_sf"/>
</dbReference>
<dbReference type="Gene3D" id="3.40.10.10">
    <property type="entry name" value="DNA Methylphosphotriester Repair Domain"/>
    <property type="match status" value="1"/>
</dbReference>
<feature type="active site" description="Nucleophile; methyl group acceptor from either O6-methylguanine or O4-methylthymine" evidence="12">
    <location>
        <position position="320"/>
    </location>
</feature>
<evidence type="ECO:0000256" key="6">
    <source>
        <dbReference type="ARBA" id="ARBA00022763"/>
    </source>
</evidence>
<dbReference type="InterPro" id="IPR004026">
    <property type="entry name" value="Ada_DNA_repair_Zn-bd"/>
</dbReference>
<dbReference type="FunFam" id="1.10.10.10:FF:000214">
    <property type="entry name" value="Methylated-DNA--protein-cysteine methyltransferase"/>
    <property type="match status" value="1"/>
</dbReference>
<dbReference type="InterPro" id="IPR009057">
    <property type="entry name" value="Homeodomain-like_sf"/>
</dbReference>
<keyword evidence="6" id="KW-0227">DNA damage</keyword>
<keyword evidence="9" id="KW-0804">Transcription</keyword>
<evidence type="ECO:0000256" key="8">
    <source>
        <dbReference type="ARBA" id="ARBA00023159"/>
    </source>
</evidence>
<dbReference type="GO" id="GO:0043565">
    <property type="term" value="F:sequence-specific DNA binding"/>
    <property type="evidence" value="ECO:0007669"/>
    <property type="project" value="InterPro"/>
</dbReference>
<evidence type="ECO:0000256" key="4">
    <source>
        <dbReference type="ARBA" id="ARBA00022603"/>
    </source>
</evidence>
<dbReference type="GO" id="GO:0032259">
    <property type="term" value="P:methylation"/>
    <property type="evidence" value="ECO:0007669"/>
    <property type="project" value="UniProtKB-KW"/>
</dbReference>
<dbReference type="Proteomes" id="UP000319732">
    <property type="component" value="Unassembled WGS sequence"/>
</dbReference>
<keyword evidence="16" id="KW-1185">Reference proteome</keyword>
<organism evidence="15 16">
    <name type="scientific">Exilibacterium tricleocarpae</name>
    <dbReference type="NCBI Taxonomy" id="2591008"/>
    <lineage>
        <taxon>Bacteria</taxon>
        <taxon>Pseudomonadati</taxon>
        <taxon>Pseudomonadota</taxon>
        <taxon>Gammaproteobacteria</taxon>
        <taxon>Cellvibrionales</taxon>
        <taxon>Cellvibrionaceae</taxon>
        <taxon>Exilibacterium</taxon>
    </lineage>
</organism>
<dbReference type="Gene3D" id="1.10.10.60">
    <property type="entry name" value="Homeodomain-like"/>
    <property type="match status" value="1"/>
</dbReference>
<sequence>MFDNLSEKDCWRALENRDASFDGRFFFGVVTTGVYCRPSCPSRRAKPENVRFYPSAAAAAAAGLRPCLKCQPQRQSSEAMAAVADFIDTHVDETLSLARLAREFKLSTSHLQRRFKSAYGVSPKQYQNAARLNQFRTSLRHGSDVTEAIFAAGFGSTSRIYEQVDGHLGMTPSAYRDGGKGETIAYAIRTTTLGHLLMAATDRGVCFVHFGAGEAALTAALQHEYPNATLSRSAAESAPALNQWIDALNHHLDRGSPAPAPPLHLNGTAFQMRVWRFLMSVPEGAVASYTEVARGMGAPKSARAVANACGANNIALLIPCHRVLRSDGSLGGYRWGTERKRALIDTERSRAVTATTRAANSNS</sequence>
<evidence type="ECO:0000256" key="7">
    <source>
        <dbReference type="ARBA" id="ARBA00023015"/>
    </source>
</evidence>
<evidence type="ECO:0000256" key="9">
    <source>
        <dbReference type="ARBA" id="ARBA00023163"/>
    </source>
</evidence>
<dbReference type="SUPFAM" id="SSF53155">
    <property type="entry name" value="Methylated DNA-protein cysteine methyltransferase domain"/>
    <property type="match status" value="1"/>
</dbReference>